<feature type="transmembrane region" description="Helical" evidence="1">
    <location>
        <begin position="154"/>
        <end position="172"/>
    </location>
</feature>
<dbReference type="GeneID" id="73903287"/>
<feature type="transmembrane region" description="Helical" evidence="1">
    <location>
        <begin position="72"/>
        <end position="90"/>
    </location>
</feature>
<evidence type="ECO:0000256" key="1">
    <source>
        <dbReference type="SAM" id="Phobius"/>
    </source>
</evidence>
<evidence type="ECO:0000313" key="2">
    <source>
        <dbReference type="EMBL" id="MFC3957906.1"/>
    </source>
</evidence>
<evidence type="ECO:0000313" key="3">
    <source>
        <dbReference type="Proteomes" id="UP001595846"/>
    </source>
</evidence>
<keyword evidence="1" id="KW-0472">Membrane</keyword>
<feature type="transmembrane region" description="Helical" evidence="1">
    <location>
        <begin position="192"/>
        <end position="211"/>
    </location>
</feature>
<dbReference type="AlphaFoldDB" id="A0ABD5NLZ2"/>
<comment type="caution">
    <text evidence="2">The sequence shown here is derived from an EMBL/GenBank/DDBJ whole genome shotgun (WGS) entry which is preliminary data.</text>
</comment>
<keyword evidence="3" id="KW-1185">Reference proteome</keyword>
<dbReference type="EMBL" id="JBHSAQ010000002">
    <property type="protein sequence ID" value="MFC3957906.1"/>
    <property type="molecule type" value="Genomic_DNA"/>
</dbReference>
<keyword evidence="1" id="KW-1133">Transmembrane helix</keyword>
<organism evidence="2 3">
    <name type="scientific">Halovivax cerinus</name>
    <dbReference type="NCBI Taxonomy" id="1487865"/>
    <lineage>
        <taxon>Archaea</taxon>
        <taxon>Methanobacteriati</taxon>
        <taxon>Methanobacteriota</taxon>
        <taxon>Stenosarchaea group</taxon>
        <taxon>Halobacteria</taxon>
        <taxon>Halobacteriales</taxon>
        <taxon>Natrialbaceae</taxon>
        <taxon>Halovivax</taxon>
    </lineage>
</organism>
<dbReference type="Proteomes" id="UP001595846">
    <property type="component" value="Unassembled WGS sequence"/>
</dbReference>
<keyword evidence="1" id="KW-0812">Transmembrane</keyword>
<proteinExistence type="predicted"/>
<accession>A0ABD5NLZ2</accession>
<protein>
    <submittedName>
        <fullName evidence="2">DUF2270 domain-containing protein</fullName>
    </submittedName>
</protein>
<dbReference type="Pfam" id="PF10028">
    <property type="entry name" value="DUF2270"/>
    <property type="match status" value="1"/>
</dbReference>
<dbReference type="RefSeq" id="WP_256530599.1">
    <property type="nucleotide sequence ID" value="NZ_CP101824.1"/>
</dbReference>
<reference evidence="2 3" key="1">
    <citation type="journal article" date="2019" name="Int. J. Syst. Evol. Microbiol.">
        <title>The Global Catalogue of Microorganisms (GCM) 10K type strain sequencing project: providing services to taxonomists for standard genome sequencing and annotation.</title>
        <authorList>
            <consortium name="The Broad Institute Genomics Platform"/>
            <consortium name="The Broad Institute Genome Sequencing Center for Infectious Disease"/>
            <person name="Wu L."/>
            <person name="Ma J."/>
        </authorList>
    </citation>
    <scope>NUCLEOTIDE SEQUENCE [LARGE SCALE GENOMIC DNA]</scope>
    <source>
        <strain evidence="2 3">IBRC-M 10256</strain>
    </source>
</reference>
<name>A0ABD5NLZ2_9EURY</name>
<sequence length="232" mass="26332">MSADRNDPDEAHVGKAIDDDPSYLSAILGHAYRGELDRETTWRSRLDQTTTWTVTVMAAILTWAFSSPDNPHYIVLVGVVVATVFLLIEARRYRDYDVYRSRIRLFQQNLFAPALDPDRGLEHADWRTELSEDYRRPTVKITLREAVANRLKRIYAALLGVLLFAWVFRVTAFAPTQASVDDAAVGTVPGSVVVVIVVAYALAIVVVTVWPREREAKEEFREGEYGEWKDSE</sequence>
<gene>
    <name evidence="2" type="ORF">ACFOUR_05915</name>
</gene>
<dbReference type="InterPro" id="IPR014470">
    <property type="entry name" value="UCP01500"/>
</dbReference>
<dbReference type="PIRSF" id="PIRSF015000">
    <property type="entry name" value="UCP01500"/>
    <property type="match status" value="1"/>
</dbReference>